<dbReference type="EMBL" id="JAROCC010000012">
    <property type="protein sequence ID" value="MDN4608667.1"/>
    <property type="molecule type" value="Genomic_DNA"/>
</dbReference>
<proteinExistence type="predicted"/>
<evidence type="ECO:0000313" key="2">
    <source>
        <dbReference type="EMBL" id="MDN4608667.1"/>
    </source>
</evidence>
<accession>A0ABT8JUP2</accession>
<evidence type="ECO:0000259" key="1">
    <source>
        <dbReference type="Pfam" id="PF13021"/>
    </source>
</evidence>
<evidence type="ECO:0000313" key="3">
    <source>
        <dbReference type="Proteomes" id="UP001175097"/>
    </source>
</evidence>
<dbReference type="Pfam" id="PF13021">
    <property type="entry name" value="DUF3885"/>
    <property type="match status" value="1"/>
</dbReference>
<name>A0ABT8JUP2_9BACL</name>
<dbReference type="Proteomes" id="UP001175097">
    <property type="component" value="Unassembled WGS sequence"/>
</dbReference>
<dbReference type="InterPro" id="IPR024976">
    <property type="entry name" value="DUF3885"/>
</dbReference>
<dbReference type="RefSeq" id="WP_301244879.1">
    <property type="nucleotide sequence ID" value="NZ_JAROCC010000012.1"/>
</dbReference>
<keyword evidence="3" id="KW-1185">Reference proteome</keyword>
<sequence length="218" mass="26214">MKEKRGANMFLNDYMSEKFPNLKLRPPLFYNWDTGIRFELGNPDDNDEVSYMKSVYNRSLSIFKSLHSVDDEIIIVANVHHAGEQNLLKRRKLKIFNHYIKSKNVLYRLQHRVIPYVFEDVYDIYDFETHRYTLQCNVSEVKYINMIKAICNHDMDIKPKIFHDVFFINKTKNTIFHIYDDRGCDVLSSDKESIGHLYKNYNDWILDYDRNTIDKTFQ</sequence>
<reference evidence="2" key="1">
    <citation type="submission" date="2023-03" db="EMBL/GenBank/DDBJ databases">
        <title>MT1 and MT2 Draft Genomes of Novel Species.</title>
        <authorList>
            <person name="Venkateswaran K."/>
        </authorList>
    </citation>
    <scope>NUCLEOTIDE SEQUENCE</scope>
    <source>
        <strain evidence="2">F6_3S_P_2</strain>
    </source>
</reference>
<organism evidence="2 3">
    <name type="scientific">Sporosarcina highlanderae</name>
    <dbReference type="NCBI Taxonomy" id="3035916"/>
    <lineage>
        <taxon>Bacteria</taxon>
        <taxon>Bacillati</taxon>
        <taxon>Bacillota</taxon>
        <taxon>Bacilli</taxon>
        <taxon>Bacillales</taxon>
        <taxon>Caryophanaceae</taxon>
        <taxon>Sporosarcina</taxon>
    </lineage>
</organism>
<feature type="domain" description="DUF3885" evidence="1">
    <location>
        <begin position="11"/>
        <end position="209"/>
    </location>
</feature>
<comment type="caution">
    <text evidence="2">The sequence shown here is derived from an EMBL/GenBank/DDBJ whole genome shotgun (WGS) entry which is preliminary data.</text>
</comment>
<gene>
    <name evidence="2" type="ORF">P5G49_14490</name>
</gene>
<protein>
    <submittedName>
        <fullName evidence="2">DUF3885 domain-containing protein</fullName>
    </submittedName>
</protein>